<dbReference type="Pfam" id="PF00092">
    <property type="entry name" value="VWA"/>
    <property type="match status" value="1"/>
</dbReference>
<feature type="transmembrane region" description="Helical" evidence="6">
    <location>
        <begin position="223"/>
        <end position="241"/>
    </location>
</feature>
<dbReference type="SMART" id="SM00327">
    <property type="entry name" value="VWA"/>
    <property type="match status" value="1"/>
</dbReference>
<keyword evidence="3 6" id="KW-1133">Transmembrane helix</keyword>
<dbReference type="GO" id="GO:0003676">
    <property type="term" value="F:nucleic acid binding"/>
    <property type="evidence" value="ECO:0007669"/>
    <property type="project" value="InterPro"/>
</dbReference>
<feature type="transmembrane region" description="Helical" evidence="6">
    <location>
        <begin position="166"/>
        <end position="185"/>
    </location>
</feature>
<feature type="region of interest" description="Disordered" evidence="5">
    <location>
        <begin position="1609"/>
        <end position="1633"/>
    </location>
</feature>
<dbReference type="PANTHER" id="PTHR23291:SF50">
    <property type="entry name" value="PROTEIN LIFEGUARD 4"/>
    <property type="match status" value="1"/>
</dbReference>
<evidence type="ECO:0000256" key="2">
    <source>
        <dbReference type="ARBA" id="ARBA00022692"/>
    </source>
</evidence>
<dbReference type="InterPro" id="IPR036465">
    <property type="entry name" value="vWFA_dom_sf"/>
</dbReference>
<feature type="domain" description="Integrase catalytic" evidence="8">
    <location>
        <begin position="3058"/>
        <end position="3222"/>
    </location>
</feature>
<evidence type="ECO:0000256" key="6">
    <source>
        <dbReference type="SAM" id="Phobius"/>
    </source>
</evidence>
<dbReference type="Gene3D" id="3.40.50.410">
    <property type="entry name" value="von Willebrand factor, type A domain"/>
    <property type="match status" value="1"/>
</dbReference>
<dbReference type="InterPro" id="IPR001584">
    <property type="entry name" value="Integrase_cat-core"/>
</dbReference>
<keyword evidence="10" id="KW-1185">Reference proteome</keyword>
<keyword evidence="2 6" id="KW-0812">Transmembrane</keyword>
<dbReference type="InterPro" id="IPR012337">
    <property type="entry name" value="RNaseH-like_sf"/>
</dbReference>
<dbReference type="CDD" id="cd10428">
    <property type="entry name" value="LFG_like"/>
    <property type="match status" value="1"/>
</dbReference>
<sequence length="3680" mass="407060">MVTWEHGCRGLAGACDTLCKSFRLKPVGCQSVALGQGRSDADSDIRFDSSSESSPQLGFRLELIARRHLFRPKPKRFWGLLLSKPNGRRSFDAMQELDEEEGEALLRGGGNLTLKNAGKAVRRGFVRKVYGILSAQLAMTVLIAAEIVLLAAASGDVASWIMSHEWLLLVSVLGTFSVMCVMLCCREQLRRYPTNYFFLFTFTAFEAMAIGVVSAMFTPESLLLAAGVTTLIFVALTAYAFQTTTDFTGSAPYLFAGLLTLFIFGLLLGLLPLFGVPVTVATMIYDCLGVLVFSFAVIFDTQMMLGEWGGHKVAIDPDDYVFAALNLYLDIINLFLHLLSLFGERPMLEALVKQPQALNPILAVEKRSDGEAEAVPRAEADQLDLAVLPECKTVLCGARNTVRTLICIKTPPLASSASRAPIEVACVLDRSGSMRGAKLAFAKRACAKLVKHLDVQDTLHFIAYDQESQTIFTDGDLSEIGKENLKTQIHAVRPGGATNLFGGLQSAAHLLLGSSAGTLDEAKVKRIFLFSDGCVNSGVTDPAHICREVAAWTELGITTATFGIGADFDEPLMRGIAEAGKGRYTFLATAPDIPRLVSKSIHDLLKLFGSEAVLDIRGGMHTVVDKAYGGDDEDEEVSNASAGLLHLGDLHADNERMVLLELTSSPPGDFGPGRSIKAAEWMLSYLRNGATVQFSGTLELTTTADRGRAQEHPAVKAMFTLRRAADLEREVAEHLQQRNLIAARDVKTQQLLLLSQALSSLEGVEESYVLALQRAYQRAQRVAEQLQTSEDMELTRRQCVHECDRMDAMSLGGFSDGRDSSVCSDIADNEDAFSTGSAGSVASLFQMFQAQTLQIQRSLGDLCVYVKVHGPSMGIHQWENSAGMIQIGKIWKDRLGRWEQSPAALAPGIPRRPHRQAVIAGTTCGSLWLRAILQGVHVHPALALLTPNCCDRDPSGWASYGIVISPLWDPDKVMANERTKNKSKETTECPTAHFVLSAPMATRSGGSVVKFGLVAAKAFEERFVDGREDVTILLTHCPANVHEGQPLGTGASVWFLEAGLGQELKQSSTPKQRCLLALLGEEDDADPEVRLLLPPACVLPLRGAKVGSITVPAMLRSQSGQHAAAWLSAIPSEAVGSEGQVVPQLTRTSARDVDPANRRRLDLVVYGATPPAVSCLSLAPPSLSQGGASVLSTLNCYGRGRSDSVSSPVQLEDVGVLSRFASQGWLRCWWGFLSVALQSTLAATLLGALYVSGPVVGRLHRDLDLADIKSKASDSAARNVAEYIASECWQTTVFTCREGGEQGDPLMPSLFALGQHQALLETRARLHSSSALYAFLDDIYVTGLPEHTVGQFAIVREALARHANIQVHLGKTLAWNSAGEEPAGLIEVLPPQDPENPCWTGNWAFPAAEQGVVVLGSPVGSRDFIAAKLAQRLQEQIGSGAYGLFMSAAGGGEQRADDEPVDPWAEAAQQQGRDCDDPPVEGSDRSLRGRRAWRRGDPGEPPAGANGDPTTGDPTTRAGGSQAENSEPRRRDDSNYTRETWGDYHGGWGPHDRREQDDWWWHRWSEHPWIDRSTTLTAETSRTTGWPRLTSTSTGRRLSSTTWGDYDNGYSGNDLDHAGSGGTGAPGDRRGGISEKTRVPVFAAEDVGEKLGSSARSYIRQIDAWSKLTRTPRDRQALLLYQNLQGRAWIEAWIMERYQEVEIGKIGEALNGFFKKLRRGPQQSIREFNGLFDRSYARLLEVDCKLPETARAWAYLNALGLTQAEELSILAVTNKLQRAAVLHEKSLRKTWDRDRMKPWERDQGHKPNTVHNADRIDEGDEDHDSQEELPFAQDDDEGVHVYEAYMTAKMQYKDALKARGLDQEALRKATEDKIALAKSKSYCSACKQCGHWHKDPQCPLNVAKAAKGRENSKDTVQTAHAIFETSQAAGDRLYAITDCACTKSVMGTSWLQKFLDYMKQRDIQVPLLSEQDSFRFGASRVYHATYAVIIPLKLGETWILVRAAVVHGDLPLLISRSALASLGMIYDMDSHVADFKSIGVKGFPLEMTTIPLCAQPKAWDASKCIHGDIQIVARQQAYMVETSELAVNVTYPQIFYQKKLAPEIQNLLSSDVLSVDGFVRWWQTTGVTADFWLETETSLIRVHVIPRKSHQTTGERSNHFFAITSIEFLVVSEPRMLLAVDHFEDFRPFTTCGRKFATLQSRVINVCGSAVQCSIVENFAIPAPLSRLRRVMAQRPTWQLTRTELLAEATAMGLSPLPEWTNVELRSAITEAKDEKKKGAGLPKGLLSMRLDELKAEAKKVGLPFAEKATRSVLMRNIRDFYATPQDTVMTIGKHKGNMFAQIPLSYGKWADEEEKVNGANMHPDLRRYVIWFRRQMRDDHVEEPTTLEKMTNPEKYAVINLEDFASSAGSSDLSWAEAQSIADKKGKGYAKEAMKTFQGGPSTMKATTPMTSSSSSQRSGKRRPESDKGTTRMGMEPSMEMKEEIAAFVDEADYLDPENDKEAYHKNGCEKTSFTTTTTKGSGTNDLKEDFDNMNFELGSEDSEDVVVLKDPIENFIKDRLIAEDFSHETLTTILESVFGPEGELFPRKGASSRPTAFGENDDPSRRVSLGYYGHGSFRGICHRTPDYASLSLYLKYYIRSRRPEARWTSMCISLDHKANVHTDRNNLKGTYNYVTCGGSYVGGGVWCESDKSPAGGGGKQKNIKDEKDRTVPGIVHPTKGEVAMFRGDRRRATEDWSGGHRWMVACFTSRAIVESTKQKKKRLRQWGYPVPDLRHLTPDRKTLKTFHDDIKDNPAPKLFPKYSTRKSMWKTAIRASGSALFEIGGNKQTLEIAGVDGMDFVEPLDWKDLEGSDSKGKIRDALGTLRPGVLWLHPPNHATGYEFNRAGTYVEQSQRVFYEILGECGQFHVEQSGTLVVEVPTEREELKNYVYGKLREFGEVTEHHFNDLHFYKVKRRAYHEALVSASTAGEGDRDHREPDEERPLREGASGITFGKDVKNDVAITLRRLHQNLGHPSNADLTRHLRLAGASEEVLKGSRSLTCETCRRCSGPKSPKPASEPKLLEFNDVVAVDMFFSFDIDKNKHKLLSMIDCASSYHVVVKVPNQTGDTLEKTFLKHWIQVFGAPKIISLDLETGIQDAFSRLSDWFRIDLQTSAGQAHWQAGFAERHGKWWKEIFKKVVEEKSVTNEEAEIALAATSLAKNTLRRKCGWAPCQIVFGKTPRDDEDIAEQEIDDGVWVAQTPDDAQHRRDAIRAAAKIAFMKVRTEDKVRRGSLQRARVRGRDLANGEMALFWRKDKNNKKGAWRGREGNHRAGRRQPDVKFTNLLARRALQHGQEAIVLRKINLQELIVAVFHDAGWANVPDRNDDPEYFLSPSDEERGMIQEGPWANKERRAKRKNSSVASQLGMLVLFTEASAVQGGSAPTSIVEWKSHAFERVCRSTFGAETMGCIEGIELAYYVRAMIASLLSGGLARRTGEEYPLVAMTDCRSLYDHFHKDGLPRTPSDRRLAIDIACLRQTLQAEARAHADDDAREAWGWDLQSDFGMPLTGRIGKRHTSQHASRAARFLRSEGFSAPAWARLLEEDAAAPAPRTTRSAPGARPGWQRAASKALDKRALEMLFNDIDPTSRALLLSQAGDAASCAFTALPRSADTRVPDAEYRVMLLRRLRLPLPLAPKLG</sequence>
<dbReference type="InterPro" id="IPR002035">
    <property type="entry name" value="VWF_A"/>
</dbReference>
<dbReference type="PROSITE" id="PS50234">
    <property type="entry name" value="VWFA"/>
    <property type="match status" value="1"/>
</dbReference>
<feature type="compositionally biased region" description="Low complexity" evidence="5">
    <location>
        <begin position="2442"/>
        <end position="2457"/>
    </location>
</feature>
<proteinExistence type="predicted"/>
<evidence type="ECO:0000256" key="5">
    <source>
        <dbReference type="SAM" id="MobiDB-lite"/>
    </source>
</evidence>
<dbReference type="Pfam" id="PF01027">
    <property type="entry name" value="Bax1-I"/>
    <property type="match status" value="1"/>
</dbReference>
<dbReference type="EMBL" id="LSRX01000623">
    <property type="protein sequence ID" value="OLP92414.1"/>
    <property type="molecule type" value="Genomic_DNA"/>
</dbReference>
<feature type="transmembrane region" description="Helical" evidence="6">
    <location>
        <begin position="280"/>
        <end position="299"/>
    </location>
</feature>
<evidence type="ECO:0000313" key="9">
    <source>
        <dbReference type="EMBL" id="OLP92414.1"/>
    </source>
</evidence>
<feature type="region of interest" description="Disordered" evidence="5">
    <location>
        <begin position="1798"/>
        <end position="1826"/>
    </location>
</feature>
<dbReference type="InterPro" id="IPR036397">
    <property type="entry name" value="RNaseH_sf"/>
</dbReference>
<feature type="compositionally biased region" description="Basic and acidic residues" evidence="5">
    <location>
        <begin position="2972"/>
        <end position="2987"/>
    </location>
</feature>
<feature type="region of interest" description="Disordered" evidence="5">
    <location>
        <begin position="2966"/>
        <end position="2990"/>
    </location>
</feature>
<feature type="compositionally biased region" description="Polar residues" evidence="5">
    <location>
        <begin position="1508"/>
        <end position="1525"/>
    </location>
</feature>
<feature type="region of interest" description="Disordered" evidence="5">
    <location>
        <begin position="34"/>
        <end position="53"/>
    </location>
</feature>
<dbReference type="SUPFAM" id="SSF53098">
    <property type="entry name" value="Ribonuclease H-like"/>
    <property type="match status" value="1"/>
</dbReference>
<organism evidence="9 10">
    <name type="scientific">Symbiodinium microadriaticum</name>
    <name type="common">Dinoflagellate</name>
    <name type="synonym">Zooxanthella microadriatica</name>
    <dbReference type="NCBI Taxonomy" id="2951"/>
    <lineage>
        <taxon>Eukaryota</taxon>
        <taxon>Sar</taxon>
        <taxon>Alveolata</taxon>
        <taxon>Dinophyceae</taxon>
        <taxon>Suessiales</taxon>
        <taxon>Symbiodiniaceae</taxon>
        <taxon>Symbiodinium</taxon>
    </lineage>
</organism>
<evidence type="ECO:0000313" key="10">
    <source>
        <dbReference type="Proteomes" id="UP000186817"/>
    </source>
</evidence>
<feature type="transmembrane region" description="Helical" evidence="6">
    <location>
        <begin position="253"/>
        <end position="274"/>
    </location>
</feature>
<feature type="compositionally biased region" description="Basic and acidic residues" evidence="5">
    <location>
        <begin position="1526"/>
        <end position="1542"/>
    </location>
</feature>
<feature type="region of interest" description="Disordered" evidence="5">
    <location>
        <begin position="1451"/>
        <end position="1549"/>
    </location>
</feature>
<feature type="compositionally biased region" description="Basic and acidic residues" evidence="5">
    <location>
        <begin position="39"/>
        <end position="49"/>
    </location>
</feature>
<evidence type="ECO:0000259" key="7">
    <source>
        <dbReference type="PROSITE" id="PS50234"/>
    </source>
</evidence>
<accession>A0A1Q9DB43</accession>
<comment type="caution">
    <text evidence="9">The sequence shown here is derived from an EMBL/GenBank/DDBJ whole genome shotgun (WGS) entry which is preliminary data.</text>
</comment>
<feature type="region of interest" description="Disordered" evidence="5">
    <location>
        <begin position="3586"/>
        <end position="3606"/>
    </location>
</feature>
<feature type="compositionally biased region" description="Low complexity" evidence="5">
    <location>
        <begin position="3588"/>
        <end position="3603"/>
    </location>
</feature>
<dbReference type="GO" id="GO:0015074">
    <property type="term" value="P:DNA integration"/>
    <property type="evidence" value="ECO:0007669"/>
    <property type="project" value="InterPro"/>
</dbReference>
<dbReference type="InterPro" id="IPR006214">
    <property type="entry name" value="Bax_inhibitor_1-related"/>
</dbReference>
<comment type="subcellular location">
    <subcellularLocation>
        <location evidence="1">Membrane</location>
        <topology evidence="1">Multi-pass membrane protein</topology>
    </subcellularLocation>
</comment>
<evidence type="ECO:0000256" key="3">
    <source>
        <dbReference type="ARBA" id="ARBA00022989"/>
    </source>
</evidence>
<dbReference type="GO" id="GO:0016020">
    <property type="term" value="C:membrane"/>
    <property type="evidence" value="ECO:0007669"/>
    <property type="project" value="UniProtKB-SubCell"/>
</dbReference>
<reference evidence="9 10" key="1">
    <citation type="submission" date="2016-02" db="EMBL/GenBank/DDBJ databases">
        <title>Genome analysis of coral dinoflagellate symbionts highlights evolutionary adaptations to a symbiotic lifestyle.</title>
        <authorList>
            <person name="Aranda M."/>
            <person name="Li Y."/>
            <person name="Liew Y.J."/>
            <person name="Baumgarten S."/>
            <person name="Simakov O."/>
            <person name="Wilson M."/>
            <person name="Piel J."/>
            <person name="Ashoor H."/>
            <person name="Bougouffa S."/>
            <person name="Bajic V.B."/>
            <person name="Ryu T."/>
            <person name="Ravasi T."/>
            <person name="Bayer T."/>
            <person name="Micklem G."/>
            <person name="Kim H."/>
            <person name="Bhak J."/>
            <person name="Lajeunesse T.C."/>
            <person name="Voolstra C.R."/>
        </authorList>
    </citation>
    <scope>NUCLEOTIDE SEQUENCE [LARGE SCALE GENOMIC DNA]</scope>
    <source>
        <strain evidence="9 10">CCMP2467</strain>
    </source>
</reference>
<gene>
    <name evidence="9" type="primary">Faim2</name>
    <name evidence="9" type="ORF">AK812_SmicGene25774</name>
</gene>
<feature type="region of interest" description="Disordered" evidence="5">
    <location>
        <begin position="2437"/>
        <end position="2476"/>
    </location>
</feature>
<evidence type="ECO:0000259" key="8">
    <source>
        <dbReference type="PROSITE" id="PS50994"/>
    </source>
</evidence>
<feature type="transmembrane region" description="Helical" evidence="6">
    <location>
        <begin position="197"/>
        <end position="217"/>
    </location>
</feature>
<name>A0A1Q9DB43_SYMMI</name>
<dbReference type="Proteomes" id="UP000186817">
    <property type="component" value="Unassembled WGS sequence"/>
</dbReference>
<dbReference type="SUPFAM" id="SSF53300">
    <property type="entry name" value="vWA-like"/>
    <property type="match status" value="1"/>
</dbReference>
<protein>
    <submittedName>
        <fullName evidence="9">Protein lifeguard 2</fullName>
    </submittedName>
</protein>
<feature type="transmembrane region" description="Helical" evidence="6">
    <location>
        <begin position="320"/>
        <end position="342"/>
    </location>
</feature>
<feature type="compositionally biased region" description="Acidic residues" evidence="5">
    <location>
        <begin position="1817"/>
        <end position="1826"/>
    </location>
</feature>
<feature type="transmembrane region" description="Helical" evidence="6">
    <location>
        <begin position="129"/>
        <end position="154"/>
    </location>
</feature>
<keyword evidence="4 6" id="KW-0472">Membrane</keyword>
<dbReference type="PROSITE" id="PS50994">
    <property type="entry name" value="INTEGRASE"/>
    <property type="match status" value="1"/>
</dbReference>
<dbReference type="OrthoDB" id="430238at2759"/>
<dbReference type="Gene3D" id="3.30.420.10">
    <property type="entry name" value="Ribonuclease H-like superfamily/Ribonuclease H"/>
    <property type="match status" value="1"/>
</dbReference>
<dbReference type="PANTHER" id="PTHR23291">
    <property type="entry name" value="BAX INHIBITOR-RELATED"/>
    <property type="match status" value="1"/>
</dbReference>
<feature type="domain" description="VWFA" evidence="7">
    <location>
        <begin position="423"/>
        <end position="605"/>
    </location>
</feature>
<evidence type="ECO:0000256" key="4">
    <source>
        <dbReference type="ARBA" id="ARBA00023136"/>
    </source>
</evidence>
<evidence type="ECO:0000256" key="1">
    <source>
        <dbReference type="ARBA" id="ARBA00004141"/>
    </source>
</evidence>